<proteinExistence type="predicted"/>
<evidence type="ECO:0000313" key="2">
    <source>
        <dbReference type="EMBL" id="KAK0304303.1"/>
    </source>
</evidence>
<gene>
    <name evidence="2" type="ORF">LTR82_017249</name>
</gene>
<name>A0AAN6F669_9PEZI</name>
<dbReference type="EMBL" id="JASUXU010000131">
    <property type="protein sequence ID" value="KAK0304303.1"/>
    <property type="molecule type" value="Genomic_DNA"/>
</dbReference>
<keyword evidence="1" id="KW-0732">Signal</keyword>
<evidence type="ECO:0008006" key="4">
    <source>
        <dbReference type="Google" id="ProtNLM"/>
    </source>
</evidence>
<comment type="caution">
    <text evidence="2">The sequence shown here is derived from an EMBL/GenBank/DDBJ whole genome shotgun (WGS) entry which is preliminary data.</text>
</comment>
<feature type="chain" id="PRO_5043006976" description="Small secreted protein" evidence="1">
    <location>
        <begin position="22"/>
        <end position="186"/>
    </location>
</feature>
<evidence type="ECO:0000313" key="3">
    <source>
        <dbReference type="Proteomes" id="UP001168146"/>
    </source>
</evidence>
<feature type="signal peptide" evidence="1">
    <location>
        <begin position="1"/>
        <end position="21"/>
    </location>
</feature>
<reference evidence="2" key="1">
    <citation type="submission" date="2021-12" db="EMBL/GenBank/DDBJ databases">
        <title>Black yeast isolated from Biological Soil Crust.</title>
        <authorList>
            <person name="Kurbessoian T."/>
        </authorList>
    </citation>
    <scope>NUCLEOTIDE SEQUENCE</scope>
    <source>
        <strain evidence="2">CCFEE 5208</strain>
    </source>
</reference>
<evidence type="ECO:0000256" key="1">
    <source>
        <dbReference type="SAM" id="SignalP"/>
    </source>
</evidence>
<sequence>MHVSTFAIAVGLLSTTTFAESSYLQATALVTNAQNHSQLECWQFTTPLNISAAAGTSGAATFAFPASTESIYTLIPGRFNGGTHNAPAPQLVFFLSGLAHITLPVPVHGNSSLDEAWVLGGADGLVIAADTLGSGHITTYPLDEPTASLQIPFASVDEMPAHEVVGNGPCRFSSGDAQVVMGGGYQ</sequence>
<organism evidence="2 3">
    <name type="scientific">Friedmanniomyces endolithicus</name>
    <dbReference type="NCBI Taxonomy" id="329885"/>
    <lineage>
        <taxon>Eukaryota</taxon>
        <taxon>Fungi</taxon>
        <taxon>Dikarya</taxon>
        <taxon>Ascomycota</taxon>
        <taxon>Pezizomycotina</taxon>
        <taxon>Dothideomycetes</taxon>
        <taxon>Dothideomycetidae</taxon>
        <taxon>Mycosphaerellales</taxon>
        <taxon>Teratosphaeriaceae</taxon>
        <taxon>Friedmanniomyces</taxon>
    </lineage>
</organism>
<dbReference type="Proteomes" id="UP001168146">
    <property type="component" value="Unassembled WGS sequence"/>
</dbReference>
<accession>A0AAN6F669</accession>
<protein>
    <recommendedName>
        <fullName evidence="4">Small secreted protein</fullName>
    </recommendedName>
</protein>
<dbReference type="AlphaFoldDB" id="A0AAN6F669"/>